<evidence type="ECO:0000256" key="3">
    <source>
        <dbReference type="ARBA" id="ARBA00013017"/>
    </source>
</evidence>
<keyword evidence="5" id="KW-0049">Antioxidant</keyword>
<dbReference type="InterPro" id="IPR050924">
    <property type="entry name" value="Peroxiredoxin_BCP/PrxQ"/>
</dbReference>
<dbReference type="SUPFAM" id="SSF52833">
    <property type="entry name" value="Thioredoxin-like"/>
    <property type="match status" value="1"/>
</dbReference>
<evidence type="ECO:0000259" key="14">
    <source>
        <dbReference type="PROSITE" id="PS51352"/>
    </source>
</evidence>
<name>A0ABV6C1E0_9ACTN</name>
<dbReference type="PANTHER" id="PTHR42801">
    <property type="entry name" value="THIOREDOXIN-DEPENDENT PEROXIDE REDUCTASE"/>
    <property type="match status" value="1"/>
</dbReference>
<feature type="region of interest" description="Disordered" evidence="13">
    <location>
        <begin position="1"/>
        <end position="22"/>
    </location>
</feature>
<protein>
    <recommendedName>
        <fullName evidence="3">thioredoxin-dependent peroxiredoxin</fullName>
        <ecNumber evidence="3">1.11.1.24</ecNumber>
    </recommendedName>
    <alternativeName>
        <fullName evidence="11">Bacterioferritin comigratory protein</fullName>
    </alternativeName>
    <alternativeName>
        <fullName evidence="9">Thioredoxin peroxidase</fullName>
    </alternativeName>
</protein>
<keyword evidence="16" id="KW-1185">Reference proteome</keyword>
<dbReference type="EC" id="1.11.1.24" evidence="3"/>
<accession>A0ABV6C1E0</accession>
<evidence type="ECO:0000256" key="10">
    <source>
        <dbReference type="ARBA" id="ARBA00038489"/>
    </source>
</evidence>
<comment type="subunit">
    <text evidence="2">Monomer.</text>
</comment>
<evidence type="ECO:0000256" key="1">
    <source>
        <dbReference type="ARBA" id="ARBA00003330"/>
    </source>
</evidence>
<reference evidence="15 16" key="1">
    <citation type="submission" date="2024-09" db="EMBL/GenBank/DDBJ databases">
        <authorList>
            <person name="Sun Q."/>
            <person name="Mori K."/>
        </authorList>
    </citation>
    <scope>NUCLEOTIDE SEQUENCE [LARGE SCALE GENOMIC DNA]</scope>
    <source>
        <strain evidence="15 16">JCM 15389</strain>
    </source>
</reference>
<organism evidence="15 16">
    <name type="scientific">Aciditerrimonas ferrireducens</name>
    <dbReference type="NCBI Taxonomy" id="667306"/>
    <lineage>
        <taxon>Bacteria</taxon>
        <taxon>Bacillati</taxon>
        <taxon>Actinomycetota</taxon>
        <taxon>Acidimicrobiia</taxon>
        <taxon>Acidimicrobiales</taxon>
        <taxon>Acidimicrobiaceae</taxon>
        <taxon>Aciditerrimonas</taxon>
    </lineage>
</organism>
<evidence type="ECO:0000256" key="4">
    <source>
        <dbReference type="ARBA" id="ARBA00022559"/>
    </source>
</evidence>
<comment type="catalytic activity">
    <reaction evidence="12">
        <text>a hydroperoxide + [thioredoxin]-dithiol = an alcohol + [thioredoxin]-disulfide + H2O</text>
        <dbReference type="Rhea" id="RHEA:62620"/>
        <dbReference type="Rhea" id="RHEA-COMP:10698"/>
        <dbReference type="Rhea" id="RHEA-COMP:10700"/>
        <dbReference type="ChEBI" id="CHEBI:15377"/>
        <dbReference type="ChEBI" id="CHEBI:29950"/>
        <dbReference type="ChEBI" id="CHEBI:30879"/>
        <dbReference type="ChEBI" id="CHEBI:35924"/>
        <dbReference type="ChEBI" id="CHEBI:50058"/>
        <dbReference type="EC" id="1.11.1.24"/>
    </reaction>
</comment>
<dbReference type="Pfam" id="PF00578">
    <property type="entry name" value="AhpC-TSA"/>
    <property type="match status" value="1"/>
</dbReference>
<evidence type="ECO:0000313" key="16">
    <source>
        <dbReference type="Proteomes" id="UP001589788"/>
    </source>
</evidence>
<evidence type="ECO:0000256" key="8">
    <source>
        <dbReference type="ARBA" id="ARBA00023284"/>
    </source>
</evidence>
<evidence type="ECO:0000256" key="9">
    <source>
        <dbReference type="ARBA" id="ARBA00032824"/>
    </source>
</evidence>
<dbReference type="Gene3D" id="3.40.30.10">
    <property type="entry name" value="Glutaredoxin"/>
    <property type="match status" value="1"/>
</dbReference>
<dbReference type="NCBIfam" id="NF006960">
    <property type="entry name" value="PRK09437.1"/>
    <property type="match status" value="1"/>
</dbReference>
<dbReference type="Proteomes" id="UP001589788">
    <property type="component" value="Unassembled WGS sequence"/>
</dbReference>
<keyword evidence="6 15" id="KW-0560">Oxidoreductase</keyword>
<comment type="similarity">
    <text evidence="10">Belongs to the peroxiredoxin family. BCP/PrxQ subfamily.</text>
</comment>
<feature type="domain" description="Thioredoxin" evidence="14">
    <location>
        <begin position="7"/>
        <end position="159"/>
    </location>
</feature>
<dbReference type="GO" id="GO:0140824">
    <property type="term" value="F:thioredoxin-dependent peroxiredoxin activity"/>
    <property type="evidence" value="ECO:0007669"/>
    <property type="project" value="UniProtKB-EC"/>
</dbReference>
<comment type="function">
    <text evidence="1">Thiol-specific peroxidase that catalyzes the reduction of hydrogen peroxide and organic hydroperoxides to water and alcohols, respectively. Plays a role in cell protection against oxidative stress by detoxifying peroxides and as sensor of hydrogen peroxide-mediated signaling events.</text>
</comment>
<dbReference type="PROSITE" id="PS51352">
    <property type="entry name" value="THIOREDOXIN_2"/>
    <property type="match status" value="1"/>
</dbReference>
<dbReference type="InterPro" id="IPR000866">
    <property type="entry name" value="AhpC/TSA"/>
</dbReference>
<keyword evidence="8" id="KW-0676">Redox-active center</keyword>
<evidence type="ECO:0000256" key="2">
    <source>
        <dbReference type="ARBA" id="ARBA00011245"/>
    </source>
</evidence>
<dbReference type="PIRSF" id="PIRSF000239">
    <property type="entry name" value="AHPC"/>
    <property type="match status" value="1"/>
</dbReference>
<evidence type="ECO:0000256" key="13">
    <source>
        <dbReference type="SAM" id="MobiDB-lite"/>
    </source>
</evidence>
<comment type="caution">
    <text evidence="15">The sequence shown here is derived from an EMBL/GenBank/DDBJ whole genome shotgun (WGS) entry which is preliminary data.</text>
</comment>
<dbReference type="CDD" id="cd03017">
    <property type="entry name" value="PRX_BCP"/>
    <property type="match status" value="1"/>
</dbReference>
<dbReference type="PANTHER" id="PTHR42801:SF4">
    <property type="entry name" value="AHPC_TSA FAMILY PROTEIN"/>
    <property type="match status" value="1"/>
</dbReference>
<dbReference type="InterPro" id="IPR013766">
    <property type="entry name" value="Thioredoxin_domain"/>
</dbReference>
<evidence type="ECO:0000256" key="6">
    <source>
        <dbReference type="ARBA" id="ARBA00023002"/>
    </source>
</evidence>
<dbReference type="RefSeq" id="WP_248108438.1">
    <property type="nucleotide sequence ID" value="NZ_JAKHEX010000016.1"/>
</dbReference>
<evidence type="ECO:0000256" key="5">
    <source>
        <dbReference type="ARBA" id="ARBA00022862"/>
    </source>
</evidence>
<gene>
    <name evidence="15" type="primary">bcp</name>
    <name evidence="15" type="ORF">ACFFRE_02950</name>
</gene>
<sequence>MAPPRKLQAGQPAPPFTLPDQDGNPVSLADFAGRRVVVYFYPADDTPGCTTEACQFNDNLTAFERAGVTVLGISPDGAERHQRFRAKHGLRFPLLTDADHQVMAAYGAYGEKTLYGRTTLGVIRSTFVVGPEGTVERAWYNVRANGHAEKVLAALAELG</sequence>
<evidence type="ECO:0000256" key="11">
    <source>
        <dbReference type="ARBA" id="ARBA00041373"/>
    </source>
</evidence>
<evidence type="ECO:0000256" key="12">
    <source>
        <dbReference type="ARBA" id="ARBA00049091"/>
    </source>
</evidence>
<evidence type="ECO:0000313" key="15">
    <source>
        <dbReference type="EMBL" id="MFC0081118.1"/>
    </source>
</evidence>
<dbReference type="InterPro" id="IPR036249">
    <property type="entry name" value="Thioredoxin-like_sf"/>
</dbReference>
<dbReference type="InterPro" id="IPR024706">
    <property type="entry name" value="Peroxiredoxin_AhpC-typ"/>
</dbReference>
<proteinExistence type="inferred from homology"/>
<evidence type="ECO:0000256" key="7">
    <source>
        <dbReference type="ARBA" id="ARBA00023157"/>
    </source>
</evidence>
<keyword evidence="4 15" id="KW-0575">Peroxidase</keyword>
<keyword evidence="7" id="KW-1015">Disulfide bond</keyword>
<dbReference type="EMBL" id="JBHLYQ010000016">
    <property type="protein sequence ID" value="MFC0081118.1"/>
    <property type="molecule type" value="Genomic_DNA"/>
</dbReference>